<sequence length="173" mass="19375">MEDSLPQDEMQELINEFIAETDEMLEGLDQFFVKLEESPGDLSLINEIFRAVHSVKGSAGFLGFNRLVDVAHQAENVLNKMRQKEMQATPETIDIILEAVDVLKSLMKEIKEKSGEILINIEPVKMKLSLLLEYSSTAKGGGDEVETTEAGSQKQEARSQKEESESQKQEARS</sequence>
<dbReference type="EMBL" id="LBQZ01000045">
    <property type="protein sequence ID" value="KKP87597.1"/>
    <property type="molecule type" value="Genomic_DNA"/>
</dbReference>
<reference evidence="4 5" key="1">
    <citation type="journal article" date="2015" name="Nature">
        <title>rRNA introns, odd ribosomes, and small enigmatic genomes across a large radiation of phyla.</title>
        <authorList>
            <person name="Brown C.T."/>
            <person name="Hug L.A."/>
            <person name="Thomas B.C."/>
            <person name="Sharon I."/>
            <person name="Castelle C.J."/>
            <person name="Singh A."/>
            <person name="Wilkins M.J."/>
            <person name="Williams K.H."/>
            <person name="Banfield J.F."/>
        </authorList>
    </citation>
    <scope>NUCLEOTIDE SEQUENCE [LARGE SCALE GENOMIC DNA]</scope>
</reference>
<dbReference type="InterPro" id="IPR008207">
    <property type="entry name" value="Sig_transdc_His_kin_Hpt_dom"/>
</dbReference>
<dbReference type="Gene3D" id="1.20.120.160">
    <property type="entry name" value="HPT domain"/>
    <property type="match status" value="1"/>
</dbReference>
<evidence type="ECO:0000256" key="2">
    <source>
        <dbReference type="SAM" id="MobiDB-lite"/>
    </source>
</evidence>
<accession>A0A0G0G7C6</accession>
<dbReference type="InterPro" id="IPR051315">
    <property type="entry name" value="Bact_Chemotaxis_CheA"/>
</dbReference>
<organism evidence="4 5">
    <name type="scientific">Candidatus Nomurabacteria bacterium GW2011_GWC2_35_8</name>
    <dbReference type="NCBI Taxonomy" id="1618752"/>
    <lineage>
        <taxon>Bacteria</taxon>
        <taxon>Candidatus Nomuraibacteriota</taxon>
    </lineage>
</organism>
<feature type="region of interest" description="Disordered" evidence="2">
    <location>
        <begin position="138"/>
        <end position="173"/>
    </location>
</feature>
<dbReference type="PANTHER" id="PTHR43395:SF1">
    <property type="entry name" value="CHEMOTAXIS PROTEIN CHEA"/>
    <property type="match status" value="1"/>
</dbReference>
<gene>
    <name evidence="4" type="ORF">UR91_C0045G0009</name>
</gene>
<dbReference type="CDD" id="cd00088">
    <property type="entry name" value="HPT"/>
    <property type="match status" value="1"/>
</dbReference>
<dbReference type="GO" id="GO:0000160">
    <property type="term" value="P:phosphorelay signal transduction system"/>
    <property type="evidence" value="ECO:0007669"/>
    <property type="project" value="InterPro"/>
</dbReference>
<dbReference type="AlphaFoldDB" id="A0A0G0G7C6"/>
<name>A0A0G0G7C6_9BACT</name>
<dbReference type="Proteomes" id="UP000034798">
    <property type="component" value="Unassembled WGS sequence"/>
</dbReference>
<evidence type="ECO:0000256" key="1">
    <source>
        <dbReference type="PROSITE-ProRule" id="PRU00110"/>
    </source>
</evidence>
<evidence type="ECO:0000313" key="4">
    <source>
        <dbReference type="EMBL" id="KKP87597.1"/>
    </source>
</evidence>
<keyword evidence="1" id="KW-0597">Phosphoprotein</keyword>
<proteinExistence type="predicted"/>
<feature type="compositionally biased region" description="Basic and acidic residues" evidence="2">
    <location>
        <begin position="155"/>
        <end position="173"/>
    </location>
</feature>
<dbReference type="Pfam" id="PF01627">
    <property type="entry name" value="Hpt"/>
    <property type="match status" value="1"/>
</dbReference>
<dbReference type="SUPFAM" id="SSF47226">
    <property type="entry name" value="Histidine-containing phosphotransfer domain, HPT domain"/>
    <property type="match status" value="1"/>
</dbReference>
<protein>
    <recommendedName>
        <fullName evidence="3">HPt domain-containing protein</fullName>
    </recommendedName>
</protein>
<dbReference type="PANTHER" id="PTHR43395">
    <property type="entry name" value="SENSOR HISTIDINE KINASE CHEA"/>
    <property type="match status" value="1"/>
</dbReference>
<evidence type="ECO:0000259" key="3">
    <source>
        <dbReference type="PROSITE" id="PS50894"/>
    </source>
</evidence>
<feature type="non-terminal residue" evidence="4">
    <location>
        <position position="173"/>
    </location>
</feature>
<dbReference type="SMART" id="SM00073">
    <property type="entry name" value="HPT"/>
    <property type="match status" value="1"/>
</dbReference>
<evidence type="ECO:0000313" key="5">
    <source>
        <dbReference type="Proteomes" id="UP000034798"/>
    </source>
</evidence>
<feature type="modified residue" description="Phosphohistidine" evidence="1">
    <location>
        <position position="53"/>
    </location>
</feature>
<comment type="caution">
    <text evidence="4">The sequence shown here is derived from an EMBL/GenBank/DDBJ whole genome shotgun (WGS) entry which is preliminary data.</text>
</comment>
<dbReference type="PROSITE" id="PS50894">
    <property type="entry name" value="HPT"/>
    <property type="match status" value="1"/>
</dbReference>
<dbReference type="InterPro" id="IPR036641">
    <property type="entry name" value="HPT_dom_sf"/>
</dbReference>
<feature type="domain" description="HPt" evidence="3">
    <location>
        <begin position="6"/>
        <end position="110"/>
    </location>
</feature>